<dbReference type="AlphaFoldDB" id="A0A3B0W2Q8"/>
<evidence type="ECO:0000256" key="3">
    <source>
        <dbReference type="ARBA" id="ARBA00022490"/>
    </source>
</evidence>
<dbReference type="Gene3D" id="1.10.10.370">
    <property type="entry name" value="DsrC-like protein, C-terminal domain"/>
    <property type="match status" value="1"/>
</dbReference>
<proteinExistence type="inferred from homology"/>
<evidence type="ECO:0000313" key="5">
    <source>
        <dbReference type="EMBL" id="VAW50158.1"/>
    </source>
</evidence>
<dbReference type="InterPro" id="IPR043163">
    <property type="entry name" value="DsrC-like_N"/>
</dbReference>
<dbReference type="NCBIfam" id="TIGR03342">
    <property type="entry name" value="dsrC_tusE_dsvC"/>
    <property type="match status" value="1"/>
</dbReference>
<dbReference type="PANTHER" id="PTHR37010">
    <property type="entry name" value="SULFURTRANSFERASE TUSE"/>
    <property type="match status" value="1"/>
</dbReference>
<feature type="region of interest" description="Disordered" evidence="4">
    <location>
        <begin position="100"/>
        <end position="123"/>
    </location>
</feature>
<dbReference type="InterPro" id="IPR042072">
    <property type="entry name" value="DsrC-like_C"/>
</dbReference>
<evidence type="ECO:0000256" key="1">
    <source>
        <dbReference type="ARBA" id="ARBA00004496"/>
    </source>
</evidence>
<keyword evidence="3" id="KW-0963">Cytoplasm</keyword>
<comment type="similarity">
    <text evidence="2">Belongs to the DsrC/TusE family.</text>
</comment>
<gene>
    <name evidence="5" type="ORF">MNBD_GAMMA06-1709</name>
</gene>
<dbReference type="GO" id="GO:0005737">
    <property type="term" value="C:cytoplasm"/>
    <property type="evidence" value="ECO:0007669"/>
    <property type="project" value="UniProtKB-SubCell"/>
</dbReference>
<dbReference type="InterPro" id="IPR007453">
    <property type="entry name" value="DsrC/TusE"/>
</dbReference>
<dbReference type="Gene3D" id="3.30.1420.10">
    <property type="match status" value="1"/>
</dbReference>
<reference evidence="5" key="1">
    <citation type="submission" date="2018-06" db="EMBL/GenBank/DDBJ databases">
        <authorList>
            <person name="Zhirakovskaya E."/>
        </authorList>
    </citation>
    <scope>NUCLEOTIDE SEQUENCE</scope>
</reference>
<dbReference type="Pfam" id="PF04358">
    <property type="entry name" value="DsrC"/>
    <property type="match status" value="1"/>
</dbReference>
<dbReference type="GO" id="GO:0097163">
    <property type="term" value="F:sulfur carrier activity"/>
    <property type="evidence" value="ECO:0007669"/>
    <property type="project" value="TreeGrafter"/>
</dbReference>
<dbReference type="GO" id="GO:0002143">
    <property type="term" value="P:tRNA wobble position uridine thiolation"/>
    <property type="evidence" value="ECO:0007669"/>
    <property type="project" value="TreeGrafter"/>
</dbReference>
<dbReference type="PANTHER" id="PTHR37010:SF1">
    <property type="entry name" value="SULFURTRANSFERASE TUSE"/>
    <property type="match status" value="1"/>
</dbReference>
<name>A0A3B0W2Q8_9ZZZZ</name>
<evidence type="ECO:0000256" key="2">
    <source>
        <dbReference type="ARBA" id="ARBA00005718"/>
    </source>
</evidence>
<dbReference type="PIRSF" id="PIRSF006223">
    <property type="entry name" value="DsrC_TusE"/>
    <property type="match status" value="1"/>
</dbReference>
<protein>
    <submittedName>
        <fullName evidence="5">DsrC family protein</fullName>
    </submittedName>
</protein>
<dbReference type="EMBL" id="UOFD01000006">
    <property type="protein sequence ID" value="VAW50158.1"/>
    <property type="molecule type" value="Genomic_DNA"/>
</dbReference>
<dbReference type="SUPFAM" id="SSF69721">
    <property type="entry name" value="DsrC, the gamma subunit of dissimilatory sulfite reductase"/>
    <property type="match status" value="1"/>
</dbReference>
<accession>A0A3B0W2Q8</accession>
<dbReference type="InterPro" id="IPR025526">
    <property type="entry name" value="DsrC-like_dom_sf"/>
</dbReference>
<comment type="subcellular location">
    <subcellularLocation>
        <location evidence="1">Cytoplasm</location>
    </subcellularLocation>
</comment>
<evidence type="ECO:0000256" key="4">
    <source>
        <dbReference type="SAM" id="MobiDB-lite"/>
    </source>
</evidence>
<organism evidence="5">
    <name type="scientific">hydrothermal vent metagenome</name>
    <dbReference type="NCBI Taxonomy" id="652676"/>
    <lineage>
        <taxon>unclassified sequences</taxon>
        <taxon>metagenomes</taxon>
        <taxon>ecological metagenomes</taxon>
    </lineage>
</organism>
<sequence length="123" mass="14469">MEAKLYYPNMQNFTMEVKGKKILCDGEGYLLDLEAWSKDYVRASAEREELELTDEHWQVVYFIREFHDKHGVQAPVRDMIKHFKKAWGKEKGNSKYLHKIFPKGGPQKQGNRFAGVRKPKGEH</sequence>